<dbReference type="AlphaFoldDB" id="A0A2U2RLT5"/>
<proteinExistence type="predicted"/>
<dbReference type="Pfam" id="PF11305">
    <property type="entry name" value="DUF3107"/>
    <property type="match status" value="1"/>
</dbReference>
<keyword evidence="2" id="KW-1185">Reference proteome</keyword>
<comment type="caution">
    <text evidence="1">The sequence shown here is derived from an EMBL/GenBank/DDBJ whole genome shotgun (WGS) entry which is preliminary data.</text>
</comment>
<evidence type="ECO:0000313" key="2">
    <source>
        <dbReference type="Proteomes" id="UP000245590"/>
    </source>
</evidence>
<dbReference type="RefSeq" id="WP_109275427.1">
    <property type="nucleotide sequence ID" value="NZ_QFKX01000002.1"/>
</dbReference>
<reference evidence="1 2" key="1">
    <citation type="submission" date="2018-05" db="EMBL/GenBank/DDBJ databases">
        <title>Brachybacterium sp. M1HQ-2T, whole genome shotgun sequence.</title>
        <authorList>
            <person name="Tuo L."/>
        </authorList>
    </citation>
    <scope>NUCLEOTIDE SEQUENCE [LARGE SCALE GENOMIC DNA]</scope>
    <source>
        <strain evidence="1 2">M1HQ-2</strain>
    </source>
</reference>
<organism evidence="1 2">
    <name type="scientific">Brachybacterium endophyticum</name>
    <dbReference type="NCBI Taxonomy" id="2182385"/>
    <lineage>
        <taxon>Bacteria</taxon>
        <taxon>Bacillati</taxon>
        <taxon>Actinomycetota</taxon>
        <taxon>Actinomycetes</taxon>
        <taxon>Micrococcales</taxon>
        <taxon>Dermabacteraceae</taxon>
        <taxon>Brachybacterium</taxon>
    </lineage>
</organism>
<dbReference type="OrthoDB" id="3268468at2"/>
<name>A0A2U2RLT5_9MICO</name>
<dbReference type="Proteomes" id="UP000245590">
    <property type="component" value="Unassembled WGS sequence"/>
</dbReference>
<protein>
    <submittedName>
        <fullName evidence="1">DUF3107 domain-containing protein</fullName>
    </submittedName>
</protein>
<gene>
    <name evidence="1" type="ORF">DEO23_07945</name>
</gene>
<dbReference type="EMBL" id="QFKX01000002">
    <property type="protein sequence ID" value="PWH06832.1"/>
    <property type="molecule type" value="Genomic_DNA"/>
</dbReference>
<sequence>MDIRIGIQHAPRELVVETEESAESVRSALETALADGSLAALTDSKGGTVLVPGEKIAYVEIASGTPKRVGFLG</sequence>
<dbReference type="InterPro" id="IPR021456">
    <property type="entry name" value="DUF3107"/>
</dbReference>
<evidence type="ECO:0000313" key="1">
    <source>
        <dbReference type="EMBL" id="PWH06832.1"/>
    </source>
</evidence>
<accession>A0A2U2RLT5</accession>